<evidence type="ECO:0000313" key="4">
    <source>
        <dbReference type="Proteomes" id="UP000824249"/>
    </source>
</evidence>
<reference evidence="3" key="2">
    <citation type="submission" date="2021-04" db="EMBL/GenBank/DDBJ databases">
        <authorList>
            <person name="Gilroy R."/>
        </authorList>
    </citation>
    <scope>NUCLEOTIDE SEQUENCE</scope>
    <source>
        <strain evidence="3">26628</strain>
    </source>
</reference>
<reference evidence="3" key="1">
    <citation type="journal article" date="2021" name="PeerJ">
        <title>Extensive microbial diversity within the chicken gut microbiome revealed by metagenomics and culture.</title>
        <authorList>
            <person name="Gilroy R."/>
            <person name="Ravi A."/>
            <person name="Getino M."/>
            <person name="Pursley I."/>
            <person name="Horton D.L."/>
            <person name="Alikhan N.F."/>
            <person name="Baker D."/>
            <person name="Gharbi K."/>
            <person name="Hall N."/>
            <person name="Watson M."/>
            <person name="Adriaenssens E.M."/>
            <person name="Foster-Nyarko E."/>
            <person name="Jarju S."/>
            <person name="Secka A."/>
            <person name="Antonio M."/>
            <person name="Oren A."/>
            <person name="Chaudhuri R.R."/>
            <person name="La Ragione R."/>
            <person name="Hildebrand F."/>
            <person name="Pallen M.J."/>
        </authorList>
    </citation>
    <scope>NUCLEOTIDE SEQUENCE</scope>
    <source>
        <strain evidence="3">26628</strain>
    </source>
</reference>
<feature type="transmembrane region" description="Helical" evidence="2">
    <location>
        <begin position="116"/>
        <end position="139"/>
    </location>
</feature>
<keyword evidence="2" id="KW-0812">Transmembrane</keyword>
<dbReference type="Proteomes" id="UP000824249">
    <property type="component" value="Unassembled WGS sequence"/>
</dbReference>
<proteinExistence type="predicted"/>
<keyword evidence="2" id="KW-1133">Transmembrane helix</keyword>
<feature type="compositionally biased region" description="Low complexity" evidence="1">
    <location>
        <begin position="158"/>
        <end position="185"/>
    </location>
</feature>
<name>A0A9D1VTB7_9FIRM</name>
<protein>
    <submittedName>
        <fullName evidence="3">Uncharacterized protein</fullName>
    </submittedName>
</protein>
<sequence>MSREAWPIQIAIIGAEEQISDALQAFSGACCAAMDRPCRCAVFSDAESFVASARRKEYDVVFCGAGGDEALALLRGAAPRAGMILVSRDADKKGEEAYAFAPAAGLLAVHILPNGAVIACIVLGVLVAAAAVAIAVLLLQGRKAAPQAEERAGEDAAQDNAAQDNTAQDNTAQDNAAQDNAAQDR</sequence>
<feature type="region of interest" description="Disordered" evidence="1">
    <location>
        <begin position="148"/>
        <end position="185"/>
    </location>
</feature>
<organism evidence="3 4">
    <name type="scientific">Candidatus Borkfalkia faecigallinarum</name>
    <dbReference type="NCBI Taxonomy" id="2838509"/>
    <lineage>
        <taxon>Bacteria</taxon>
        <taxon>Bacillati</taxon>
        <taxon>Bacillota</taxon>
        <taxon>Clostridia</taxon>
        <taxon>Christensenellales</taxon>
        <taxon>Christensenellaceae</taxon>
        <taxon>Candidatus Borkfalkia</taxon>
    </lineage>
</organism>
<evidence type="ECO:0000313" key="3">
    <source>
        <dbReference type="EMBL" id="HIX46287.1"/>
    </source>
</evidence>
<evidence type="ECO:0000256" key="1">
    <source>
        <dbReference type="SAM" id="MobiDB-lite"/>
    </source>
</evidence>
<comment type="caution">
    <text evidence="3">The sequence shown here is derived from an EMBL/GenBank/DDBJ whole genome shotgun (WGS) entry which is preliminary data.</text>
</comment>
<evidence type="ECO:0000256" key="2">
    <source>
        <dbReference type="SAM" id="Phobius"/>
    </source>
</evidence>
<accession>A0A9D1VTB7</accession>
<gene>
    <name evidence="3" type="ORF">H9737_01180</name>
</gene>
<dbReference type="EMBL" id="DXFD01000016">
    <property type="protein sequence ID" value="HIX46287.1"/>
    <property type="molecule type" value="Genomic_DNA"/>
</dbReference>
<dbReference type="AlphaFoldDB" id="A0A9D1VTB7"/>
<keyword evidence="2" id="KW-0472">Membrane</keyword>